<keyword evidence="2" id="KW-1185">Reference proteome</keyword>
<protein>
    <submittedName>
        <fullName evidence="1">Uncharacterized protein</fullName>
    </submittedName>
</protein>
<comment type="caution">
    <text evidence="1">The sequence shown here is derived from an EMBL/GenBank/DDBJ whole genome shotgun (WGS) entry which is preliminary data.</text>
</comment>
<dbReference type="AlphaFoldDB" id="A0A814BTJ8"/>
<feature type="non-terminal residue" evidence="1">
    <location>
        <position position="123"/>
    </location>
</feature>
<sequence>MTKIENQRKNQWNKILKIKEVRKLAYKNDAIIRVYKNYFEKAQEVGRIIGDSGVPEDEDLSEKDELLVLRADQSQLKFQLSKKDELIKNLTEELNSKRTVQFSGFRQSSKYEEDENLDDDFQL</sequence>
<evidence type="ECO:0000313" key="2">
    <source>
        <dbReference type="Proteomes" id="UP000663879"/>
    </source>
</evidence>
<evidence type="ECO:0000313" key="1">
    <source>
        <dbReference type="EMBL" id="CAF0934442.1"/>
    </source>
</evidence>
<proteinExistence type="predicted"/>
<dbReference type="Proteomes" id="UP000663879">
    <property type="component" value="Unassembled WGS sequence"/>
</dbReference>
<dbReference type="EMBL" id="CAJNOC010002458">
    <property type="protein sequence ID" value="CAF0934442.1"/>
    <property type="molecule type" value="Genomic_DNA"/>
</dbReference>
<accession>A0A814BTJ8</accession>
<name>A0A814BTJ8_9BILA</name>
<reference evidence="1" key="1">
    <citation type="submission" date="2021-02" db="EMBL/GenBank/DDBJ databases">
        <authorList>
            <person name="Nowell W R."/>
        </authorList>
    </citation>
    <scope>NUCLEOTIDE SEQUENCE</scope>
    <source>
        <strain evidence="1">Ploen Becks lab</strain>
    </source>
</reference>
<organism evidence="1 2">
    <name type="scientific">Brachionus calyciflorus</name>
    <dbReference type="NCBI Taxonomy" id="104777"/>
    <lineage>
        <taxon>Eukaryota</taxon>
        <taxon>Metazoa</taxon>
        <taxon>Spiralia</taxon>
        <taxon>Gnathifera</taxon>
        <taxon>Rotifera</taxon>
        <taxon>Eurotatoria</taxon>
        <taxon>Monogononta</taxon>
        <taxon>Pseudotrocha</taxon>
        <taxon>Ploima</taxon>
        <taxon>Brachionidae</taxon>
        <taxon>Brachionus</taxon>
    </lineage>
</organism>
<gene>
    <name evidence="1" type="ORF">OXX778_LOCUS13088</name>
</gene>